<accession>A0A9D2TDV0</accession>
<evidence type="ECO:0000256" key="4">
    <source>
        <dbReference type="ARBA" id="ARBA00022989"/>
    </source>
</evidence>
<comment type="subcellular location">
    <subcellularLocation>
        <location evidence="1">Cell membrane</location>
        <topology evidence="1">Multi-pass membrane protein</topology>
    </subcellularLocation>
</comment>
<feature type="transmembrane region" description="Helical" evidence="6">
    <location>
        <begin position="286"/>
        <end position="304"/>
    </location>
</feature>
<dbReference type="InterPro" id="IPR050833">
    <property type="entry name" value="Poly_Biosynth_Transport"/>
</dbReference>
<dbReference type="EMBL" id="DWVZ01000214">
    <property type="protein sequence ID" value="HJC64887.1"/>
    <property type="molecule type" value="Genomic_DNA"/>
</dbReference>
<evidence type="ECO:0000256" key="5">
    <source>
        <dbReference type="ARBA" id="ARBA00023136"/>
    </source>
</evidence>
<feature type="transmembrane region" description="Helical" evidence="6">
    <location>
        <begin position="427"/>
        <end position="444"/>
    </location>
</feature>
<evidence type="ECO:0000313" key="7">
    <source>
        <dbReference type="EMBL" id="HJC64887.1"/>
    </source>
</evidence>
<reference evidence="7" key="2">
    <citation type="submission" date="2021-04" db="EMBL/GenBank/DDBJ databases">
        <authorList>
            <person name="Gilroy R."/>
        </authorList>
    </citation>
    <scope>NUCLEOTIDE SEQUENCE</scope>
    <source>
        <strain evidence="7">ChiBcec2-3848</strain>
    </source>
</reference>
<feature type="transmembrane region" description="Helical" evidence="6">
    <location>
        <begin position="239"/>
        <end position="258"/>
    </location>
</feature>
<protein>
    <submittedName>
        <fullName evidence="7">Polysaccharide biosynthesis protein</fullName>
    </submittedName>
</protein>
<evidence type="ECO:0000256" key="2">
    <source>
        <dbReference type="ARBA" id="ARBA00022475"/>
    </source>
</evidence>
<proteinExistence type="predicted"/>
<dbReference type="CDD" id="cd13124">
    <property type="entry name" value="MATE_SpoVB_like"/>
    <property type="match status" value="1"/>
</dbReference>
<feature type="transmembrane region" description="Helical" evidence="6">
    <location>
        <begin position="12"/>
        <end position="30"/>
    </location>
</feature>
<dbReference type="Proteomes" id="UP000823886">
    <property type="component" value="Unassembled WGS sequence"/>
</dbReference>
<keyword evidence="3 6" id="KW-0812">Transmembrane</keyword>
<dbReference type="GO" id="GO:0005886">
    <property type="term" value="C:plasma membrane"/>
    <property type="evidence" value="ECO:0007669"/>
    <property type="project" value="UniProtKB-SubCell"/>
</dbReference>
<feature type="transmembrane region" description="Helical" evidence="6">
    <location>
        <begin position="496"/>
        <end position="517"/>
    </location>
</feature>
<dbReference type="PIRSF" id="PIRSF038958">
    <property type="entry name" value="PG_synth_SpoVB"/>
    <property type="match status" value="1"/>
</dbReference>
<comment type="caution">
    <text evidence="7">The sequence shown here is derived from an EMBL/GenBank/DDBJ whole genome shotgun (WGS) entry which is preliminary data.</text>
</comment>
<evidence type="ECO:0000313" key="8">
    <source>
        <dbReference type="Proteomes" id="UP000823886"/>
    </source>
</evidence>
<evidence type="ECO:0000256" key="6">
    <source>
        <dbReference type="SAM" id="Phobius"/>
    </source>
</evidence>
<feature type="transmembrane region" description="Helical" evidence="6">
    <location>
        <begin position="90"/>
        <end position="114"/>
    </location>
</feature>
<sequence length="545" mass="59254">MGKKNDNTMVKNATFLMVAALISKIIGLIYKSPLSTTLGKESFGCFQFAQNVYFILLMIASFSIPQAVSKIMAERIAFKRYRDAQRIFKGALLYAVISGGIVALICVVGAPVLIPDNMANARLALQFLAPTIFISGILGVFRGYFQAYRNMLPTSISQILEQIAVAVVALVMANVMVNHFADAEPDVLRSWSAAGATMGTGAGVTAALLFMLLVYRINKKVIARKIKRDRHSVDESYRDIMKLLVLIVAPIVLSSFLYNVNGYVNSWIYSGISGFKGMDSNVVEGMYAEFGFFMTIINIPLTLASTAPTSMIPEVSGCYATGDIKGAREKIDKATWISMFISIPCSVGLFALADPITRLLFPATEGVAGYLMMLGIITVIMNGMSNISNGVLQGIGKANIPMIHAAAALVLDVIVVTVLMFVTDWGIYNVVIAMIVYALSMCILNHRAMRKALDYKNPWEKAYLSPFLASVPMGIAAFGLYHGIYRAVKGLPAANLIALVPAICIGALIYFAVYLFIEKPDAEELYGIPFGRKLAAIGKKVHLLK</sequence>
<feature type="transmembrane region" description="Helical" evidence="6">
    <location>
        <begin position="359"/>
        <end position="381"/>
    </location>
</feature>
<dbReference type="InterPro" id="IPR002797">
    <property type="entry name" value="Polysacc_synth"/>
</dbReference>
<gene>
    <name evidence="7" type="ORF">H9753_14935</name>
</gene>
<keyword evidence="5 6" id="KW-0472">Membrane</keyword>
<feature type="transmembrane region" description="Helical" evidence="6">
    <location>
        <begin position="334"/>
        <end position="353"/>
    </location>
</feature>
<name>A0A9D2TDV0_9FIRM</name>
<dbReference type="PANTHER" id="PTHR30250">
    <property type="entry name" value="PST FAMILY PREDICTED COLANIC ACID TRANSPORTER"/>
    <property type="match status" value="1"/>
</dbReference>
<feature type="transmembrane region" description="Helical" evidence="6">
    <location>
        <begin position="193"/>
        <end position="218"/>
    </location>
</feature>
<keyword evidence="4 6" id="KW-1133">Transmembrane helix</keyword>
<dbReference type="PANTHER" id="PTHR30250:SF21">
    <property type="entry name" value="LIPID II FLIPPASE MURJ"/>
    <property type="match status" value="1"/>
</dbReference>
<feature type="transmembrane region" description="Helical" evidence="6">
    <location>
        <begin position="50"/>
        <end position="69"/>
    </location>
</feature>
<dbReference type="InterPro" id="IPR024923">
    <property type="entry name" value="PG_synth_SpoVB"/>
</dbReference>
<feature type="transmembrane region" description="Helical" evidence="6">
    <location>
        <begin position="464"/>
        <end position="484"/>
    </location>
</feature>
<evidence type="ECO:0000256" key="3">
    <source>
        <dbReference type="ARBA" id="ARBA00022692"/>
    </source>
</evidence>
<feature type="transmembrane region" description="Helical" evidence="6">
    <location>
        <begin position="402"/>
        <end position="421"/>
    </location>
</feature>
<dbReference type="AlphaFoldDB" id="A0A9D2TDV0"/>
<dbReference type="Pfam" id="PF01943">
    <property type="entry name" value="Polysacc_synt"/>
    <property type="match status" value="1"/>
</dbReference>
<feature type="transmembrane region" description="Helical" evidence="6">
    <location>
        <begin position="162"/>
        <end position="181"/>
    </location>
</feature>
<feature type="transmembrane region" description="Helical" evidence="6">
    <location>
        <begin position="120"/>
        <end position="141"/>
    </location>
</feature>
<reference evidence="7" key="1">
    <citation type="journal article" date="2021" name="PeerJ">
        <title>Extensive microbial diversity within the chicken gut microbiome revealed by metagenomics and culture.</title>
        <authorList>
            <person name="Gilroy R."/>
            <person name="Ravi A."/>
            <person name="Getino M."/>
            <person name="Pursley I."/>
            <person name="Horton D.L."/>
            <person name="Alikhan N.F."/>
            <person name="Baker D."/>
            <person name="Gharbi K."/>
            <person name="Hall N."/>
            <person name="Watson M."/>
            <person name="Adriaenssens E.M."/>
            <person name="Foster-Nyarko E."/>
            <person name="Jarju S."/>
            <person name="Secka A."/>
            <person name="Antonio M."/>
            <person name="Oren A."/>
            <person name="Chaudhuri R.R."/>
            <person name="La Ragione R."/>
            <person name="Hildebrand F."/>
            <person name="Pallen M.J."/>
        </authorList>
    </citation>
    <scope>NUCLEOTIDE SEQUENCE</scope>
    <source>
        <strain evidence="7">ChiBcec2-3848</strain>
    </source>
</reference>
<keyword evidence="2" id="KW-1003">Cell membrane</keyword>
<evidence type="ECO:0000256" key="1">
    <source>
        <dbReference type="ARBA" id="ARBA00004651"/>
    </source>
</evidence>
<organism evidence="7 8">
    <name type="scientific">Candidatus Blautia merdavium</name>
    <dbReference type="NCBI Taxonomy" id="2838494"/>
    <lineage>
        <taxon>Bacteria</taxon>
        <taxon>Bacillati</taxon>
        <taxon>Bacillota</taxon>
        <taxon>Clostridia</taxon>
        <taxon>Lachnospirales</taxon>
        <taxon>Lachnospiraceae</taxon>
        <taxon>Blautia</taxon>
    </lineage>
</organism>